<protein>
    <submittedName>
        <fullName evidence="1">Uncharacterized protein</fullName>
    </submittedName>
</protein>
<name>R9GVD2_9SPHI</name>
<dbReference type="RefSeq" id="WP_016194550.1">
    <property type="nucleotide sequence ID" value="NZ_AQPN01000049.1"/>
</dbReference>
<organism evidence="1 2">
    <name type="scientific">Arcticibacter svalbardensis MN12-7</name>
    <dbReference type="NCBI Taxonomy" id="1150600"/>
    <lineage>
        <taxon>Bacteria</taxon>
        <taxon>Pseudomonadati</taxon>
        <taxon>Bacteroidota</taxon>
        <taxon>Sphingobacteriia</taxon>
        <taxon>Sphingobacteriales</taxon>
        <taxon>Sphingobacteriaceae</taxon>
        <taxon>Arcticibacter</taxon>
    </lineage>
</organism>
<reference evidence="1 2" key="1">
    <citation type="journal article" date="2013" name="Genome Announc.">
        <title>Draft Genome Sequence of Arcticibacter svalbardensis Strain MN12-7T, a Member of the Family Sphingobacteriaceae Isolated from an Arctic Soil Sample.</title>
        <authorList>
            <person name="Shivaji S."/>
            <person name="Ara S."/>
            <person name="Prasad S."/>
            <person name="Manasa B.P."/>
            <person name="Begum Z."/>
            <person name="Singh A."/>
            <person name="Kumar Pinnaka A."/>
        </authorList>
    </citation>
    <scope>NUCLEOTIDE SEQUENCE [LARGE SCALE GENOMIC DNA]</scope>
    <source>
        <strain evidence="1 2">MN12-7</strain>
    </source>
</reference>
<comment type="caution">
    <text evidence="1">The sequence shown here is derived from an EMBL/GenBank/DDBJ whole genome shotgun (WGS) entry which is preliminary data.</text>
</comment>
<dbReference type="EMBL" id="AQPN01000049">
    <property type="protein sequence ID" value="EOR95490.1"/>
    <property type="molecule type" value="Genomic_DNA"/>
</dbReference>
<accession>R9GVD2</accession>
<evidence type="ECO:0000313" key="2">
    <source>
        <dbReference type="Proteomes" id="UP000014174"/>
    </source>
</evidence>
<dbReference type="AlphaFoldDB" id="R9GVD2"/>
<dbReference type="Proteomes" id="UP000014174">
    <property type="component" value="Unassembled WGS sequence"/>
</dbReference>
<sequence length="48" mass="5549">MYNLKNDVGEKKNLITSNPTLVAKLKVIMKPSKTLPENKEFDWSDIEK</sequence>
<evidence type="ECO:0000313" key="1">
    <source>
        <dbReference type="EMBL" id="EOR95490.1"/>
    </source>
</evidence>
<gene>
    <name evidence="1" type="ORF">ADIARSV_1309</name>
</gene>
<proteinExistence type="predicted"/>
<keyword evidence="2" id="KW-1185">Reference proteome</keyword>